<dbReference type="InterPro" id="IPR039646">
    <property type="entry name" value="ZNHIT2"/>
</dbReference>
<keyword evidence="5" id="KW-1185">Reference proteome</keyword>
<feature type="region of interest" description="Disordered" evidence="2">
    <location>
        <begin position="366"/>
        <end position="399"/>
    </location>
</feature>
<evidence type="ECO:0000313" key="5">
    <source>
        <dbReference type="Proteomes" id="UP000237144"/>
    </source>
</evidence>
<comment type="caution">
    <text evidence="4">The sequence shown here is derived from an EMBL/GenBank/DDBJ whole genome shotgun (WGS) entry which is preliminary data.</text>
</comment>
<feature type="compositionally biased region" description="Basic and acidic residues" evidence="2">
    <location>
        <begin position="444"/>
        <end position="466"/>
    </location>
</feature>
<organism evidence="4 5">
    <name type="scientific">Rhodotorula taiwanensis</name>
    <dbReference type="NCBI Taxonomy" id="741276"/>
    <lineage>
        <taxon>Eukaryota</taxon>
        <taxon>Fungi</taxon>
        <taxon>Dikarya</taxon>
        <taxon>Basidiomycota</taxon>
        <taxon>Pucciniomycotina</taxon>
        <taxon>Microbotryomycetes</taxon>
        <taxon>Sporidiobolales</taxon>
        <taxon>Sporidiobolaceae</taxon>
        <taxon>Rhodotorula</taxon>
    </lineage>
</organism>
<gene>
    <name evidence="4" type="ORF">BMF94_3557</name>
</gene>
<keyword evidence="1" id="KW-0479">Metal-binding</keyword>
<reference evidence="4 5" key="1">
    <citation type="journal article" date="2018" name="Front. Microbiol.">
        <title>Prospects for Fungal Bioremediation of Acidic Radioactive Waste Sites: Characterization and Genome Sequence of Rhodotorula taiwanensis MD1149.</title>
        <authorList>
            <person name="Tkavc R."/>
            <person name="Matrosova V.Y."/>
            <person name="Grichenko O.E."/>
            <person name="Gostincar C."/>
            <person name="Volpe R.P."/>
            <person name="Klimenkova P."/>
            <person name="Gaidamakova E.K."/>
            <person name="Zhou C.E."/>
            <person name="Stewart B.J."/>
            <person name="Lyman M.G."/>
            <person name="Malfatti S.A."/>
            <person name="Rubinfeld B."/>
            <person name="Courtot M."/>
            <person name="Singh J."/>
            <person name="Dalgard C.L."/>
            <person name="Hamilton T."/>
            <person name="Frey K.G."/>
            <person name="Gunde-Cimerman N."/>
            <person name="Dugan L."/>
            <person name="Daly M.J."/>
        </authorList>
    </citation>
    <scope>NUCLEOTIDE SEQUENCE [LARGE SCALE GENOMIC DNA]</scope>
    <source>
        <strain evidence="4 5">MD1149</strain>
    </source>
</reference>
<dbReference type="Proteomes" id="UP000237144">
    <property type="component" value="Unassembled WGS sequence"/>
</dbReference>
<evidence type="ECO:0000256" key="2">
    <source>
        <dbReference type="SAM" id="MobiDB-lite"/>
    </source>
</evidence>
<dbReference type="Pfam" id="PF04438">
    <property type="entry name" value="zf-HIT"/>
    <property type="match status" value="1"/>
</dbReference>
<accession>A0A2S5B8X1</accession>
<dbReference type="GO" id="GO:0008270">
    <property type="term" value="F:zinc ion binding"/>
    <property type="evidence" value="ECO:0007669"/>
    <property type="project" value="UniProtKB-UniRule"/>
</dbReference>
<dbReference type="CDD" id="cd23024">
    <property type="entry name" value="zf-HIT_ZNHIT2-3"/>
    <property type="match status" value="1"/>
</dbReference>
<dbReference type="STRING" id="741276.A0A2S5B8X1"/>
<dbReference type="SUPFAM" id="SSF144232">
    <property type="entry name" value="HIT/MYND zinc finger-like"/>
    <property type="match status" value="1"/>
</dbReference>
<feature type="region of interest" description="Disordered" evidence="2">
    <location>
        <begin position="444"/>
        <end position="510"/>
    </location>
</feature>
<feature type="compositionally biased region" description="Low complexity" evidence="2">
    <location>
        <begin position="372"/>
        <end position="383"/>
    </location>
</feature>
<dbReference type="PANTHER" id="PTHR15555">
    <property type="entry name" value="ZINC FINGER HIT DOMAIN CONTAINING PROTEIN 2 PROTEIN FON -RELATED"/>
    <property type="match status" value="1"/>
</dbReference>
<evidence type="ECO:0000256" key="1">
    <source>
        <dbReference type="PROSITE-ProRule" id="PRU00453"/>
    </source>
</evidence>
<feature type="compositionally biased region" description="Acidic residues" evidence="2">
    <location>
        <begin position="112"/>
        <end position="123"/>
    </location>
</feature>
<name>A0A2S5B8X1_9BASI</name>
<keyword evidence="1" id="KW-0862">Zinc</keyword>
<proteinExistence type="predicted"/>
<dbReference type="PROSITE" id="PS51083">
    <property type="entry name" value="ZF_HIT"/>
    <property type="match status" value="1"/>
</dbReference>
<evidence type="ECO:0000313" key="4">
    <source>
        <dbReference type="EMBL" id="POY73224.1"/>
    </source>
</evidence>
<dbReference type="PANTHER" id="PTHR15555:SF0">
    <property type="entry name" value="ZINC FINGER HIT DOMAIN-CONTAINING PROTEIN 2"/>
    <property type="match status" value="1"/>
</dbReference>
<dbReference type="EMBL" id="PJQD01000038">
    <property type="protein sequence ID" value="POY73224.1"/>
    <property type="molecule type" value="Genomic_DNA"/>
</dbReference>
<feature type="region of interest" description="Disordered" evidence="2">
    <location>
        <begin position="100"/>
        <end position="134"/>
    </location>
</feature>
<feature type="compositionally biased region" description="Basic and acidic residues" evidence="2">
    <location>
        <begin position="479"/>
        <end position="495"/>
    </location>
</feature>
<protein>
    <recommendedName>
        <fullName evidence="3">HIT-type domain-containing protein</fullName>
    </recommendedName>
</protein>
<dbReference type="OrthoDB" id="18412at2759"/>
<feature type="region of interest" description="Disordered" evidence="2">
    <location>
        <begin position="1"/>
        <end position="24"/>
    </location>
</feature>
<keyword evidence="1" id="KW-0863">Zinc-finger</keyword>
<dbReference type="AlphaFoldDB" id="A0A2S5B8X1"/>
<feature type="domain" description="HIT-type" evidence="3">
    <location>
        <begin position="29"/>
        <end position="62"/>
    </location>
</feature>
<dbReference type="Gene3D" id="3.30.60.190">
    <property type="match status" value="1"/>
</dbReference>
<sequence>MQLRLPRPKDSAPRKKRPPIVSTADAPPCGICQKQLSRYTCPKCNLPYCSLTCFRAPEHRACADSFDRTTLADDLNGDSDTATADKDQMLGMLKKFEEQQRELEQIQAQENGEGDEEDEEVDASPEALQRKKDREELEKRLAGIDLDSLPPEQILSLLTPAQQQAFTEALQDPARVNKLVEDEFEGEEPWWAIEQERRAFEQFRDANKEAMRAEAAETAENGAPPEEPDVEWEEIRPAMLDAAQLPPLKVGPDGKAIANPQILHNIVAVLQFRLFLHAANLFLHIRSTASFVGLEDAVEYVAAREEPQGMSSPLIGLLLHDVASLLRPNAISAITPANSSPLAAHALANVLAALSDVHALFTTAMAPPQEASSTSSQGSTTVSKPLISRPSTTSPLSKQERQQCALASAKLLFYASFVSSTGSEVVEACGALAAIAEREAARRVKDEEERAEAVERRKEQLARCRADSSSPPAAQGRPSEQRARQEELRGGDEPPKPPASPSGPKIVELE</sequence>
<dbReference type="InterPro" id="IPR007529">
    <property type="entry name" value="Znf_HIT"/>
</dbReference>
<evidence type="ECO:0000259" key="3">
    <source>
        <dbReference type="PROSITE" id="PS51083"/>
    </source>
</evidence>